<dbReference type="SUPFAM" id="SSF55909">
    <property type="entry name" value="Pentein"/>
    <property type="match status" value="1"/>
</dbReference>
<dbReference type="PANTHER" id="PTHR47271">
    <property type="entry name" value="ARGININE DEIMINASE"/>
    <property type="match status" value="1"/>
</dbReference>
<organism evidence="1 2">
    <name type="scientific">Shouchella xiaoxiensis</name>
    <dbReference type="NCBI Taxonomy" id="766895"/>
    <lineage>
        <taxon>Bacteria</taxon>
        <taxon>Bacillati</taxon>
        <taxon>Bacillota</taxon>
        <taxon>Bacilli</taxon>
        <taxon>Bacillales</taxon>
        <taxon>Bacillaceae</taxon>
        <taxon>Shouchella</taxon>
    </lineage>
</organism>
<dbReference type="EMBL" id="JAFBCV010000004">
    <property type="protein sequence ID" value="MBM7838613.1"/>
    <property type="molecule type" value="Genomic_DNA"/>
</dbReference>
<dbReference type="Proteomes" id="UP001179280">
    <property type="component" value="Unassembled WGS sequence"/>
</dbReference>
<dbReference type="Gene3D" id="3.75.10.10">
    <property type="entry name" value="L-arginine/glycine Amidinotransferase, Chain A"/>
    <property type="match status" value="1"/>
</dbReference>
<gene>
    <name evidence="1" type="ORF">JOC54_001869</name>
</gene>
<keyword evidence="2" id="KW-1185">Reference proteome</keyword>
<protein>
    <submittedName>
        <fullName evidence="1">N-dimethylarginine dimethylaminohydrolase</fullName>
    </submittedName>
</protein>
<name>A0ABS2SSV6_9BACI</name>
<sequence>MTTNETVYCRTEFGQLMEVLVCEPRFMAIKEPINKIQRTYVKENIDKKLACAQHNQLVQTLKEHGVTVHTVPAAEQFPEQVFMRDSGFTIEDTLYIARMESAIRRGEEKKLNAFLESIGKPYHMLEKGTIEGGDVILTENTVYVGSSGRTSKDSIEVLKNNHPSLQFQWIDFDHSYLHLDCVFQPVSNDYALIYEQAIEEESLQLLKKAYTCIPVSKEEQFHLGVNILSIGNGKIIALPMNKFTNALLREEGFTVIEVEFSEIIKSGGSFRCVTLPVLRHSI</sequence>
<comment type="caution">
    <text evidence="1">The sequence shown here is derived from an EMBL/GenBank/DDBJ whole genome shotgun (WGS) entry which is preliminary data.</text>
</comment>
<evidence type="ECO:0000313" key="1">
    <source>
        <dbReference type="EMBL" id="MBM7838613.1"/>
    </source>
</evidence>
<dbReference type="PANTHER" id="PTHR47271:SF2">
    <property type="entry name" value="ARGININE DEIMINASE"/>
    <property type="match status" value="1"/>
</dbReference>
<proteinExistence type="predicted"/>
<evidence type="ECO:0000313" key="2">
    <source>
        <dbReference type="Proteomes" id="UP001179280"/>
    </source>
</evidence>
<accession>A0ABS2SSV6</accession>
<dbReference type="Pfam" id="PF19420">
    <property type="entry name" value="DDAH_eukar"/>
    <property type="match status" value="1"/>
</dbReference>
<dbReference type="RefSeq" id="WP_204465835.1">
    <property type="nucleotide sequence ID" value="NZ_JAFBCV010000004.1"/>
</dbReference>
<reference evidence="1" key="1">
    <citation type="submission" date="2021-01" db="EMBL/GenBank/DDBJ databases">
        <title>Genomic Encyclopedia of Type Strains, Phase IV (KMG-IV): sequencing the most valuable type-strain genomes for metagenomic binning, comparative biology and taxonomic classification.</title>
        <authorList>
            <person name="Goeker M."/>
        </authorList>
    </citation>
    <scope>NUCLEOTIDE SEQUENCE</scope>
    <source>
        <strain evidence="1">DSM 21943</strain>
    </source>
</reference>